<reference evidence="2" key="1">
    <citation type="submission" date="2017-03" db="EMBL/GenBank/DDBJ databases">
        <authorList>
            <person name="Sharma R."/>
            <person name="Thines M."/>
        </authorList>
    </citation>
    <scope>NUCLEOTIDE SEQUENCE [LARGE SCALE GENOMIC DNA]</scope>
</reference>
<dbReference type="SUPFAM" id="SSF52540">
    <property type="entry name" value="P-loop containing nucleoside triphosphate hydrolases"/>
    <property type="match status" value="1"/>
</dbReference>
<protein>
    <submittedName>
        <fullName evidence="1">Kinase-related protein</fullName>
    </submittedName>
</protein>
<evidence type="ECO:0000313" key="2">
    <source>
        <dbReference type="Proteomes" id="UP000192927"/>
    </source>
</evidence>
<dbReference type="InterPro" id="IPR027417">
    <property type="entry name" value="P-loop_NTPase"/>
</dbReference>
<organism evidence="1 2">
    <name type="scientific">Lasallia pustulata</name>
    <dbReference type="NCBI Taxonomy" id="136370"/>
    <lineage>
        <taxon>Eukaryota</taxon>
        <taxon>Fungi</taxon>
        <taxon>Dikarya</taxon>
        <taxon>Ascomycota</taxon>
        <taxon>Pezizomycotina</taxon>
        <taxon>Lecanoromycetes</taxon>
        <taxon>OSLEUM clade</taxon>
        <taxon>Umbilicariomycetidae</taxon>
        <taxon>Umbilicariales</taxon>
        <taxon>Umbilicariaceae</taxon>
        <taxon>Lasallia</taxon>
    </lineage>
</organism>
<proteinExistence type="predicted"/>
<dbReference type="Proteomes" id="UP000192927">
    <property type="component" value="Unassembled WGS sequence"/>
</dbReference>
<keyword evidence="1" id="KW-0808">Transferase</keyword>
<keyword evidence="2" id="KW-1185">Reference proteome</keyword>
<keyword evidence="1" id="KW-0418">Kinase</keyword>
<dbReference type="EMBL" id="FWEW01003742">
    <property type="protein sequence ID" value="SLM40933.1"/>
    <property type="molecule type" value="Genomic_DNA"/>
</dbReference>
<accession>A0A1W5DCM0</accession>
<evidence type="ECO:0000313" key="1">
    <source>
        <dbReference type="EMBL" id="SLM40933.1"/>
    </source>
</evidence>
<dbReference type="Gene3D" id="3.40.50.300">
    <property type="entry name" value="P-loop containing nucleotide triphosphate hydrolases"/>
    <property type="match status" value="2"/>
</dbReference>
<dbReference type="PANTHER" id="PTHR10285">
    <property type="entry name" value="URIDINE KINASE"/>
    <property type="match status" value="1"/>
</dbReference>
<dbReference type="AlphaFoldDB" id="A0A1W5DCM0"/>
<dbReference type="GO" id="GO:0016301">
    <property type="term" value="F:kinase activity"/>
    <property type="evidence" value="ECO:0007669"/>
    <property type="project" value="UniProtKB-KW"/>
</dbReference>
<sequence>MEGQVDRLVKKTWDKYQQTPASQRLLIAISGIPGSGKTTLASLISKRLNAIHASQSPGCANIPIAAFIPMDGYHLSRAQLSALPDPITAHARRGAAFTFDSSAFLTLVRKLREPLLPESKTLYAPSFDHAVKDPVQDDINIPPTARVIIFEGNYLSLNQGQWKEAAELMDELWFVEVDLETARRRLVDRHVKAGITQDEKDAQKRVTENDLVNSKEIVDGRLDVQEVVVSREDETWSPTAQASGESTILN</sequence>
<name>A0A1W5DCM0_9LECA</name>